<accession>A0AA36MK33</accession>
<name>A0AA36MK33_9DINO</name>
<keyword evidence="1" id="KW-0812">Transmembrane</keyword>
<proteinExistence type="predicted"/>
<keyword evidence="1" id="KW-1133">Transmembrane helix</keyword>
<feature type="transmembrane region" description="Helical" evidence="1">
    <location>
        <begin position="284"/>
        <end position="307"/>
    </location>
</feature>
<evidence type="ECO:0000313" key="3">
    <source>
        <dbReference type="Proteomes" id="UP001178507"/>
    </source>
</evidence>
<evidence type="ECO:0000256" key="1">
    <source>
        <dbReference type="SAM" id="Phobius"/>
    </source>
</evidence>
<evidence type="ECO:0000313" key="2">
    <source>
        <dbReference type="EMBL" id="CAJ1375389.1"/>
    </source>
</evidence>
<sequence length="310" mass="34018">MQSGYPSDAASYYGAATQPFAFEAKNGMKSAFGRSQRRNINLPALALCLLLPWLIFAMVYSLCSLSVHYESPGLVVVGEVVAGAIVLLVAYATLQNLRSGEDGQPGWYFFLLLCCAGHLALGVVLGNMNYRANLVPFMDVNNMNMYDMVNPAESKGNQLMDAGRIHFVPEAKLDISKSMGFRNMDTYCVVPISIGEQANYDFWAVGLNCCSGHVADFHCGEFNNPGAHSGLRLMRDDLRSYYRLAVDQATAAYNINANHPIFFYWMQDPATEISAYESAAYTNWMVGIFVALGVQLLLVVVATVAFAKLS</sequence>
<comment type="caution">
    <text evidence="2">The sequence shown here is derived from an EMBL/GenBank/DDBJ whole genome shotgun (WGS) entry which is preliminary data.</text>
</comment>
<feature type="transmembrane region" description="Helical" evidence="1">
    <location>
        <begin position="44"/>
        <end position="67"/>
    </location>
</feature>
<protein>
    <submittedName>
        <fullName evidence="2">Uncharacterized protein</fullName>
    </submittedName>
</protein>
<feature type="transmembrane region" description="Helical" evidence="1">
    <location>
        <begin position="106"/>
        <end position="128"/>
    </location>
</feature>
<dbReference type="AlphaFoldDB" id="A0AA36MK33"/>
<dbReference type="Proteomes" id="UP001178507">
    <property type="component" value="Unassembled WGS sequence"/>
</dbReference>
<keyword evidence="1" id="KW-0472">Membrane</keyword>
<keyword evidence="3" id="KW-1185">Reference proteome</keyword>
<dbReference type="EMBL" id="CAUJNA010000317">
    <property type="protein sequence ID" value="CAJ1375389.1"/>
    <property type="molecule type" value="Genomic_DNA"/>
</dbReference>
<reference evidence="2" key="1">
    <citation type="submission" date="2023-08" db="EMBL/GenBank/DDBJ databases">
        <authorList>
            <person name="Chen Y."/>
            <person name="Shah S."/>
            <person name="Dougan E. K."/>
            <person name="Thang M."/>
            <person name="Chan C."/>
        </authorList>
    </citation>
    <scope>NUCLEOTIDE SEQUENCE</scope>
</reference>
<gene>
    <name evidence="2" type="ORF">EVOR1521_LOCUS4676</name>
</gene>
<organism evidence="2 3">
    <name type="scientific">Effrenium voratum</name>
    <dbReference type="NCBI Taxonomy" id="2562239"/>
    <lineage>
        <taxon>Eukaryota</taxon>
        <taxon>Sar</taxon>
        <taxon>Alveolata</taxon>
        <taxon>Dinophyceae</taxon>
        <taxon>Suessiales</taxon>
        <taxon>Symbiodiniaceae</taxon>
        <taxon>Effrenium</taxon>
    </lineage>
</organism>
<feature type="transmembrane region" description="Helical" evidence="1">
    <location>
        <begin position="73"/>
        <end position="94"/>
    </location>
</feature>